<protein>
    <recommendedName>
        <fullName evidence="1">SnoaL-like domain-containing protein</fullName>
    </recommendedName>
</protein>
<dbReference type="AlphaFoldDB" id="A0AAN6M0N5"/>
<evidence type="ECO:0000313" key="3">
    <source>
        <dbReference type="Proteomes" id="UP001280581"/>
    </source>
</evidence>
<evidence type="ECO:0000313" key="2">
    <source>
        <dbReference type="EMBL" id="KAK3209577.1"/>
    </source>
</evidence>
<dbReference type="SUPFAM" id="SSF54427">
    <property type="entry name" value="NTF2-like"/>
    <property type="match status" value="1"/>
</dbReference>
<dbReference type="CDD" id="cd00531">
    <property type="entry name" value="NTF2_like"/>
    <property type="match status" value="1"/>
</dbReference>
<sequence length="158" mass="17545">MSSPYAPPPLTPREAVTEVLYRCLHAIDSNDKDGFNSSFVQTEELTFEELSSEAAPMLHLVGWSSFSAFMQQLFDIITTHTTSNVLVEFQDADTAILKCTSVAYHVRPENVAATQETSFTGYSLYTLTIVKDGGAWKIKRWEIKLSRSTGDLASVLTL</sequence>
<reference evidence="2 3" key="1">
    <citation type="submission" date="2021-02" db="EMBL/GenBank/DDBJ databases">
        <title>Genome assembly of Pseudopithomyces chartarum.</title>
        <authorList>
            <person name="Jauregui R."/>
            <person name="Singh J."/>
            <person name="Voisey C."/>
        </authorList>
    </citation>
    <scope>NUCLEOTIDE SEQUENCE [LARGE SCALE GENOMIC DNA]</scope>
    <source>
        <strain evidence="2 3">AGR01</strain>
    </source>
</reference>
<dbReference type="Pfam" id="PF13577">
    <property type="entry name" value="SnoaL_4"/>
    <property type="match status" value="1"/>
</dbReference>
<keyword evidence="3" id="KW-1185">Reference proteome</keyword>
<dbReference type="InterPro" id="IPR032710">
    <property type="entry name" value="NTF2-like_dom_sf"/>
</dbReference>
<accession>A0AAN6M0N5</accession>
<feature type="domain" description="SnoaL-like" evidence="1">
    <location>
        <begin position="10"/>
        <end position="141"/>
    </location>
</feature>
<evidence type="ECO:0000259" key="1">
    <source>
        <dbReference type="Pfam" id="PF13577"/>
    </source>
</evidence>
<dbReference type="EMBL" id="WVTA01000005">
    <property type="protein sequence ID" value="KAK3209577.1"/>
    <property type="molecule type" value="Genomic_DNA"/>
</dbReference>
<organism evidence="2 3">
    <name type="scientific">Pseudopithomyces chartarum</name>
    <dbReference type="NCBI Taxonomy" id="1892770"/>
    <lineage>
        <taxon>Eukaryota</taxon>
        <taxon>Fungi</taxon>
        <taxon>Dikarya</taxon>
        <taxon>Ascomycota</taxon>
        <taxon>Pezizomycotina</taxon>
        <taxon>Dothideomycetes</taxon>
        <taxon>Pleosporomycetidae</taxon>
        <taxon>Pleosporales</taxon>
        <taxon>Massarineae</taxon>
        <taxon>Didymosphaeriaceae</taxon>
        <taxon>Pseudopithomyces</taxon>
    </lineage>
</organism>
<dbReference type="InterPro" id="IPR037401">
    <property type="entry name" value="SnoaL-like"/>
</dbReference>
<gene>
    <name evidence="2" type="ORF">GRF29_44g12748</name>
</gene>
<dbReference type="Gene3D" id="3.10.450.50">
    <property type="match status" value="1"/>
</dbReference>
<dbReference type="Proteomes" id="UP001280581">
    <property type="component" value="Unassembled WGS sequence"/>
</dbReference>
<proteinExistence type="predicted"/>
<comment type="caution">
    <text evidence="2">The sequence shown here is derived from an EMBL/GenBank/DDBJ whole genome shotgun (WGS) entry which is preliminary data.</text>
</comment>
<name>A0AAN6M0N5_9PLEO</name>